<dbReference type="Proteomes" id="UP000267821">
    <property type="component" value="Unassembled WGS sequence"/>
</dbReference>
<keyword evidence="2" id="KW-1185">Reference proteome</keyword>
<dbReference type="AlphaFoldDB" id="A0A3N4LHN9"/>
<proteinExistence type="predicted"/>
<reference evidence="1 2" key="1">
    <citation type="journal article" date="2018" name="Nat. Ecol. Evol.">
        <title>Pezizomycetes genomes reveal the molecular basis of ectomycorrhizal truffle lifestyle.</title>
        <authorList>
            <person name="Murat C."/>
            <person name="Payen T."/>
            <person name="Noel B."/>
            <person name="Kuo A."/>
            <person name="Morin E."/>
            <person name="Chen J."/>
            <person name="Kohler A."/>
            <person name="Krizsan K."/>
            <person name="Balestrini R."/>
            <person name="Da Silva C."/>
            <person name="Montanini B."/>
            <person name="Hainaut M."/>
            <person name="Levati E."/>
            <person name="Barry K.W."/>
            <person name="Belfiori B."/>
            <person name="Cichocki N."/>
            <person name="Clum A."/>
            <person name="Dockter R.B."/>
            <person name="Fauchery L."/>
            <person name="Guy J."/>
            <person name="Iotti M."/>
            <person name="Le Tacon F."/>
            <person name="Lindquist E.A."/>
            <person name="Lipzen A."/>
            <person name="Malagnac F."/>
            <person name="Mello A."/>
            <person name="Molinier V."/>
            <person name="Miyauchi S."/>
            <person name="Poulain J."/>
            <person name="Riccioni C."/>
            <person name="Rubini A."/>
            <person name="Sitrit Y."/>
            <person name="Splivallo R."/>
            <person name="Traeger S."/>
            <person name="Wang M."/>
            <person name="Zifcakova L."/>
            <person name="Wipf D."/>
            <person name="Zambonelli A."/>
            <person name="Paolocci F."/>
            <person name="Nowrousian M."/>
            <person name="Ottonello S."/>
            <person name="Baldrian P."/>
            <person name="Spatafora J.W."/>
            <person name="Henrissat B."/>
            <person name="Nagy L.G."/>
            <person name="Aury J.M."/>
            <person name="Wincker P."/>
            <person name="Grigoriev I.V."/>
            <person name="Bonfante P."/>
            <person name="Martin F.M."/>
        </authorList>
    </citation>
    <scope>NUCLEOTIDE SEQUENCE [LARGE SCALE GENOMIC DNA]</scope>
    <source>
        <strain evidence="1 2">ATCC MYA-4762</strain>
    </source>
</reference>
<accession>A0A3N4LHN9</accession>
<dbReference type="EMBL" id="ML121552">
    <property type="protein sequence ID" value="RPB22420.1"/>
    <property type="molecule type" value="Genomic_DNA"/>
</dbReference>
<organism evidence="1 2">
    <name type="scientific">Terfezia boudieri ATCC MYA-4762</name>
    <dbReference type="NCBI Taxonomy" id="1051890"/>
    <lineage>
        <taxon>Eukaryota</taxon>
        <taxon>Fungi</taxon>
        <taxon>Dikarya</taxon>
        <taxon>Ascomycota</taxon>
        <taxon>Pezizomycotina</taxon>
        <taxon>Pezizomycetes</taxon>
        <taxon>Pezizales</taxon>
        <taxon>Pezizaceae</taxon>
        <taxon>Terfezia</taxon>
    </lineage>
</organism>
<sequence>MSLIPYVQSLYDNNKLYSTINTEWTKLQMISNTRHERNCGTCNSAEVHKFLSRIKAKPIANDEYKTKSVANGDDLKSMIRFLWTEAPTVYAVNRYRVQLCTIFISSEFYGIVAWSYYRK</sequence>
<name>A0A3N4LHN9_9PEZI</name>
<protein>
    <submittedName>
        <fullName evidence="1">Uncharacterized protein</fullName>
    </submittedName>
</protein>
<dbReference type="InParanoid" id="A0A3N4LHN9"/>
<evidence type="ECO:0000313" key="2">
    <source>
        <dbReference type="Proteomes" id="UP000267821"/>
    </source>
</evidence>
<evidence type="ECO:0000313" key="1">
    <source>
        <dbReference type="EMBL" id="RPB22420.1"/>
    </source>
</evidence>
<gene>
    <name evidence="1" type="ORF">L211DRAFT_850711</name>
</gene>